<evidence type="ECO:0000256" key="5">
    <source>
        <dbReference type="ARBA" id="ARBA00022825"/>
    </source>
</evidence>
<keyword evidence="4" id="KW-0378">Hydrolase</keyword>
<gene>
    <name evidence="8" type="ORF">HIV01_000615</name>
</gene>
<name>A0ABX7RBL1_9GAMM</name>
<evidence type="ECO:0000313" key="8">
    <source>
        <dbReference type="EMBL" id="QSX75115.1"/>
    </source>
</evidence>
<comment type="caution">
    <text evidence="6">Lacks conserved residue(s) required for the propagation of feature annotation.</text>
</comment>
<dbReference type="PANTHER" id="PTHR43806">
    <property type="entry name" value="PEPTIDASE S8"/>
    <property type="match status" value="1"/>
</dbReference>
<keyword evidence="5" id="KW-0720">Serine protease</keyword>
<dbReference type="InterPro" id="IPR036852">
    <property type="entry name" value="Peptidase_S8/S53_dom_sf"/>
</dbReference>
<evidence type="ECO:0000256" key="1">
    <source>
        <dbReference type="ARBA" id="ARBA00011073"/>
    </source>
</evidence>
<evidence type="ECO:0000256" key="6">
    <source>
        <dbReference type="PROSITE-ProRule" id="PRU01240"/>
    </source>
</evidence>
<dbReference type="EMBL" id="CP071517">
    <property type="protein sequence ID" value="QSX75115.1"/>
    <property type="molecule type" value="Genomic_DNA"/>
</dbReference>
<dbReference type="RefSeq" id="WP_207527037.1">
    <property type="nucleotide sequence ID" value="NZ_CP071517.1"/>
</dbReference>
<organism evidence="8 9">
    <name type="scientific">Lysobacter arenosi</name>
    <dbReference type="NCBI Taxonomy" id="2795387"/>
    <lineage>
        <taxon>Bacteria</taxon>
        <taxon>Pseudomonadati</taxon>
        <taxon>Pseudomonadota</taxon>
        <taxon>Gammaproteobacteria</taxon>
        <taxon>Lysobacterales</taxon>
        <taxon>Lysobacteraceae</taxon>
        <taxon>Lysobacter</taxon>
    </lineage>
</organism>
<dbReference type="Gene3D" id="2.40.128.130">
    <property type="entry name" value="Autotransporter beta-domain"/>
    <property type="match status" value="1"/>
</dbReference>
<dbReference type="PROSITE" id="PS51892">
    <property type="entry name" value="SUBTILASE"/>
    <property type="match status" value="1"/>
</dbReference>
<reference evidence="8 9" key="1">
    <citation type="submission" date="2021-02" db="EMBL/GenBank/DDBJ databases">
        <title>Lysobacter arenosi sp. nov., isolated from soil of gangwondo yeongwol, south Korea.</title>
        <authorList>
            <person name="Kim K.R."/>
            <person name="Kim K.H."/>
            <person name="Jeon C.O."/>
        </authorList>
    </citation>
    <scope>NUCLEOTIDE SEQUENCE [LARGE SCALE GENOMIC DNA]</scope>
    <source>
        <strain evidence="8 9">R7</strain>
    </source>
</reference>
<proteinExistence type="inferred from homology"/>
<dbReference type="SUPFAM" id="SSF103515">
    <property type="entry name" value="Autotransporter"/>
    <property type="match status" value="1"/>
</dbReference>
<dbReference type="Proteomes" id="UP000663400">
    <property type="component" value="Chromosome"/>
</dbReference>
<dbReference type="PROSITE" id="PS51208">
    <property type="entry name" value="AUTOTRANSPORTER"/>
    <property type="match status" value="1"/>
</dbReference>
<evidence type="ECO:0000256" key="4">
    <source>
        <dbReference type="ARBA" id="ARBA00022801"/>
    </source>
</evidence>
<dbReference type="InterPro" id="IPR036709">
    <property type="entry name" value="Autotransporte_beta_dom_sf"/>
</dbReference>
<keyword evidence="9" id="KW-1185">Reference proteome</keyword>
<protein>
    <submittedName>
        <fullName evidence="8">Autotransporter domain-containing protein</fullName>
    </submittedName>
</protein>
<dbReference type="PANTHER" id="PTHR43806:SF11">
    <property type="entry name" value="CEREVISIN-RELATED"/>
    <property type="match status" value="1"/>
</dbReference>
<dbReference type="Pfam" id="PF03797">
    <property type="entry name" value="Autotransporter"/>
    <property type="match status" value="1"/>
</dbReference>
<dbReference type="InterPro" id="IPR050131">
    <property type="entry name" value="Peptidase_S8_subtilisin-like"/>
</dbReference>
<feature type="domain" description="Autotransporter" evidence="7">
    <location>
        <begin position="653"/>
        <end position="925"/>
    </location>
</feature>
<dbReference type="InterPro" id="IPR005546">
    <property type="entry name" value="Autotransporte_beta"/>
</dbReference>
<dbReference type="InterPro" id="IPR000209">
    <property type="entry name" value="Peptidase_S8/S53_dom"/>
</dbReference>
<dbReference type="CDD" id="cd04848">
    <property type="entry name" value="Peptidases_S8_Autotransporter_serine_protease_like"/>
    <property type="match status" value="1"/>
</dbReference>
<evidence type="ECO:0000259" key="7">
    <source>
        <dbReference type="PROSITE" id="PS51208"/>
    </source>
</evidence>
<keyword evidence="3" id="KW-0732">Signal</keyword>
<dbReference type="InterPro" id="IPR034061">
    <property type="entry name" value="Peptidases_S8_Autotransporter"/>
</dbReference>
<accession>A0ABX7RBL1</accession>
<dbReference type="SMART" id="SM00869">
    <property type="entry name" value="Autotransporter"/>
    <property type="match status" value="1"/>
</dbReference>
<dbReference type="Gene3D" id="3.40.50.200">
    <property type="entry name" value="Peptidase S8/S53 domain"/>
    <property type="match status" value="1"/>
</dbReference>
<evidence type="ECO:0000256" key="2">
    <source>
        <dbReference type="ARBA" id="ARBA00022670"/>
    </source>
</evidence>
<dbReference type="Pfam" id="PF00082">
    <property type="entry name" value="Peptidase_S8"/>
    <property type="match status" value="1"/>
</dbReference>
<dbReference type="SUPFAM" id="SSF52743">
    <property type="entry name" value="Subtilisin-like"/>
    <property type="match status" value="1"/>
</dbReference>
<evidence type="ECO:0000313" key="9">
    <source>
        <dbReference type="Proteomes" id="UP000663400"/>
    </source>
</evidence>
<keyword evidence="2" id="KW-0645">Protease</keyword>
<sequence length="925" mass="98768">MPTRLDAPPAVGDEHLRVMHAVDAHLNGHKGNGQFIALFDTGALRTPALDQHLWWSNDSDLVDRDHADYTRDDVNGHGTATALAAIGRAQGSWSGGIAPDANLSVMRIIPDQPTLGNPFGQPTVEAGLTALERGLSGKSAFTRAAGFTWDGNFQWTDPAISTRLFNAFATFVDSSTNFPPDDGLVVFAAGDGGKAEPSQMAKLPSLAGAPASLADHWITVAAVETARPNRLAAYSNGCGAAMNYCLVAPGDMTLVGKDDTAGNPTYWTMSSTQVAAPLVLGATTLVWGAFPNLSGEQVRDILLGTTTDLGVPGTDPIFGQGLINIEKALRGPGRLDWGDMNVFLLYDTDTIWWNDISGRAGINVTGSGGWLLLHGNNTFEGPLHIKGRADVTVNGSLAADIEIERDGLLYASEVTLEGDVTNRGSLLFNTSATPQSPTVMKGDVINEGFMANWGNTDATTMEGNLTLRASSLYQIELGAPPLHVNGHADIDGKLQVVGVAPGYVARSNTEVLIADGGIDGTFSELKLMGLMVQATLGYDANRVWLDVTQIPATTAVGMAFTPASFSAAERLDGAFGKLDEREARKSGNSADRDRDDVAAFANGAGTLQRIADQGALQESLDSLSGELHGADLPFATMAIEDNRHALESRIDALREGPAGIWTDELRSRREMGRFDMDAQGWTMGMDLRHDNRLTVGAALSEVNGTAYHAQRGDREVNRQYDGQLYATWALGSGYLLGTTSFGQMQRWTRREVLLGANAFRVGTDYTQRYATAGLQAGMPLAWNSGSVTLYGGAQGMQFERNGFDESGAAGFGLTTQDSTLHAAQAHLGTRLQQEGSIGPVTWRLHGRLEWQRMLSTSGEELQARFSAVDAWAPVDVEGLAREAGVFGLGFDARFGRRGVLGLNVDSRREHGEIWSGAMATWSVAY</sequence>
<comment type="similarity">
    <text evidence="1 6">Belongs to the peptidase S8 family.</text>
</comment>
<evidence type="ECO:0000256" key="3">
    <source>
        <dbReference type="ARBA" id="ARBA00022729"/>
    </source>
</evidence>